<sequence length="99" mass="10879">MDDFFSARTGHRVSETQHASYHSITVGELTAKQKMVMDCFDSPMTLLTREDIAARTNLKLSSICGRAHELLSANRLVKRGTRKCAATGKSQELLGLPVA</sequence>
<proteinExistence type="predicted"/>
<dbReference type="EMBL" id="JAAEAM010000072">
    <property type="protein sequence ID" value="NDV77288.1"/>
    <property type="molecule type" value="Genomic_DNA"/>
</dbReference>
<comment type="caution">
    <text evidence="1">The sequence shown here is derived from an EMBL/GenBank/DDBJ whole genome shotgun (WGS) entry which is preliminary data.</text>
</comment>
<evidence type="ECO:0000313" key="1">
    <source>
        <dbReference type="EMBL" id="NDV77288.1"/>
    </source>
</evidence>
<gene>
    <name evidence="1" type="ORF">GFJ35_35380</name>
</gene>
<accession>A0A6B2MMZ3</accession>
<dbReference type="AlphaFoldDB" id="A0A6B2MMZ3"/>
<protein>
    <submittedName>
        <fullName evidence="1">Uncharacterized protein</fullName>
    </submittedName>
</protein>
<dbReference type="RefSeq" id="WP_163126347.1">
    <property type="nucleotide sequence ID" value="NZ_JAAEAM010000072.1"/>
</dbReference>
<name>A0A6B2MMZ3_9BURK</name>
<reference evidence="1" key="1">
    <citation type="submission" date="2019-11" db="EMBL/GenBank/DDBJ databases">
        <title>Burkholderia cenocepacia CF.</title>
        <authorList>
            <person name="Vianna E.F."/>
            <person name="Marques E.A."/>
            <person name="Albano R.M."/>
            <person name="Leao R.S."/>
        </authorList>
    </citation>
    <scope>NUCLEOTIDE SEQUENCE</scope>
    <source>
        <strain evidence="1">MS-2140</strain>
    </source>
</reference>
<organism evidence="1">
    <name type="scientific">Burkholderia cenocepacia</name>
    <dbReference type="NCBI Taxonomy" id="95486"/>
    <lineage>
        <taxon>Bacteria</taxon>
        <taxon>Pseudomonadati</taxon>
        <taxon>Pseudomonadota</taxon>
        <taxon>Betaproteobacteria</taxon>
        <taxon>Burkholderiales</taxon>
        <taxon>Burkholderiaceae</taxon>
        <taxon>Burkholderia</taxon>
        <taxon>Burkholderia cepacia complex</taxon>
    </lineage>
</organism>